<reference evidence="4" key="1">
    <citation type="journal article" date="2010" name="PLoS Negl. Trop. Dis.">
        <title>The genome sequence of Trypanosoma brucei gambiense, causative agent of chronic human african trypanosomiasis.</title>
        <authorList>
            <person name="Jackson A.P."/>
            <person name="Sanders M."/>
            <person name="Berry A."/>
            <person name="McQuillan J."/>
            <person name="Aslett M.A."/>
            <person name="Quail M.A."/>
            <person name="Chukualim B."/>
            <person name="Capewell P."/>
            <person name="MacLeod A."/>
            <person name="Melville S.E."/>
            <person name="Gibson W."/>
            <person name="Barry J.D."/>
            <person name="Berriman M."/>
            <person name="Hertz-Fowler C."/>
        </authorList>
    </citation>
    <scope>NUCLEOTIDE SEQUENCE [LARGE SCALE GENOMIC DNA]</scope>
    <source>
        <strain evidence="4">MHOM/CI/86/DAL972</strain>
    </source>
</reference>
<accession>D0A3W1</accession>
<dbReference type="EMBL" id="FN554973">
    <property type="protein sequence ID" value="CBH15955.1"/>
    <property type="molecule type" value="Genomic_DNA"/>
</dbReference>
<dbReference type="KEGG" id="tbg:TbgDal_X10480"/>
<dbReference type="RefSeq" id="XP_011778219.1">
    <property type="nucleotide sequence ID" value="XM_011779917.1"/>
</dbReference>
<feature type="compositionally biased region" description="Basic and acidic residues" evidence="1">
    <location>
        <begin position="1"/>
        <end position="14"/>
    </location>
</feature>
<evidence type="ECO:0000259" key="2">
    <source>
        <dbReference type="SMART" id="SM00160"/>
    </source>
</evidence>
<organism evidence="3 4">
    <name type="scientific">Trypanosoma brucei gambiense (strain MHOM/CI/86/DAL972)</name>
    <dbReference type="NCBI Taxonomy" id="679716"/>
    <lineage>
        <taxon>Eukaryota</taxon>
        <taxon>Discoba</taxon>
        <taxon>Euglenozoa</taxon>
        <taxon>Kinetoplastea</taxon>
        <taxon>Metakinetoplastina</taxon>
        <taxon>Trypanosomatida</taxon>
        <taxon>Trypanosomatidae</taxon>
        <taxon>Trypanosoma</taxon>
    </lineage>
</organism>
<dbReference type="GeneID" id="23864218"/>
<dbReference type="InterPro" id="IPR011993">
    <property type="entry name" value="PH-like_dom_sf"/>
</dbReference>
<dbReference type="OrthoDB" id="249983at2759"/>
<gene>
    <name evidence="3" type="ORF">TbgDal_X10480</name>
</gene>
<dbReference type="SUPFAM" id="SSF50729">
    <property type="entry name" value="PH domain-like"/>
    <property type="match status" value="1"/>
</dbReference>
<dbReference type="InterPro" id="IPR000156">
    <property type="entry name" value="Ran_bind_dom"/>
</dbReference>
<name>D0A3W1_TRYB9</name>
<feature type="region of interest" description="Disordered" evidence="1">
    <location>
        <begin position="1"/>
        <end position="32"/>
    </location>
</feature>
<dbReference type="SMART" id="SM00160">
    <property type="entry name" value="RanBD"/>
    <property type="match status" value="1"/>
</dbReference>
<protein>
    <recommendedName>
        <fullName evidence="2">RanBD1 domain-containing protein</fullName>
    </recommendedName>
</protein>
<evidence type="ECO:0000313" key="3">
    <source>
        <dbReference type="EMBL" id="CBH15955.1"/>
    </source>
</evidence>
<proteinExistence type="predicted"/>
<dbReference type="VEuPathDB" id="TriTrypDB:Tbg972.10.10480"/>
<dbReference type="AlphaFoldDB" id="D0A3W1"/>
<evidence type="ECO:0000313" key="4">
    <source>
        <dbReference type="Proteomes" id="UP000002316"/>
    </source>
</evidence>
<dbReference type="Gene3D" id="2.30.29.30">
    <property type="entry name" value="Pleckstrin-homology domain (PH domain)/Phosphotyrosine-binding domain (PTB)"/>
    <property type="match status" value="1"/>
</dbReference>
<evidence type="ECO:0000256" key="1">
    <source>
        <dbReference type="SAM" id="MobiDB-lite"/>
    </source>
</evidence>
<feature type="domain" description="RanBD1" evidence="2">
    <location>
        <begin position="192"/>
        <end position="328"/>
    </location>
</feature>
<dbReference type="Proteomes" id="UP000002316">
    <property type="component" value="Chromosome 10"/>
</dbReference>
<sequence length="337" mass="34697">MSDRLRGDRKRGVASDDEDVGDKPAFADAETMAQRRIVRVVRTTPAGPPPSLGGIFKSLPSALPTGTPPLVTKFGSVASGSASSSGISPPPLNGAFSFIPKPTEGAAPGFAMPKVNAMTATDFSSTAAGTITNTGDGNKTDTKPEVGGGLAGTGSLFGGAHSFGNAVNSFVAAKERLAKAAEETDDKGATVDSPVAPTPGDALANAEPVSVATGEVVATIPSKLYLFKSDTKSWSDCGVGEAKIKKHESNGGEDKSGGSPKYFYRLIVRDGYALNTPLSKNFILTKSEDTHATFSFPVGTKVVTYLLKYTGANAAECGPAFSKALKETLKLAQEQSK</sequence>